<name>A0A7X5R1G2_9MICO</name>
<dbReference type="RefSeq" id="WP_167149805.1">
    <property type="nucleotide sequence ID" value="NZ_JAAMOX010000001.1"/>
</dbReference>
<dbReference type="EMBL" id="JAAMOX010000001">
    <property type="protein sequence ID" value="NIH53851.1"/>
    <property type="molecule type" value="Genomic_DNA"/>
</dbReference>
<reference evidence="1 2" key="1">
    <citation type="submission" date="2020-02" db="EMBL/GenBank/DDBJ databases">
        <title>Sequencing the genomes of 1000 actinobacteria strains.</title>
        <authorList>
            <person name="Klenk H.-P."/>
        </authorList>
    </citation>
    <scope>NUCLEOTIDE SEQUENCE [LARGE SCALE GENOMIC DNA]</scope>
    <source>
        <strain evidence="1 2">DSM 27960</strain>
    </source>
</reference>
<accession>A0A7X5R1G2</accession>
<comment type="caution">
    <text evidence="1">The sequence shown here is derived from an EMBL/GenBank/DDBJ whole genome shotgun (WGS) entry which is preliminary data.</text>
</comment>
<dbReference type="AlphaFoldDB" id="A0A7X5R1G2"/>
<proteinExistence type="predicted"/>
<evidence type="ECO:0008006" key="3">
    <source>
        <dbReference type="Google" id="ProtNLM"/>
    </source>
</evidence>
<evidence type="ECO:0000313" key="2">
    <source>
        <dbReference type="Proteomes" id="UP000541033"/>
    </source>
</evidence>
<organism evidence="1 2">
    <name type="scientific">Lysinibacter cavernae</name>
    <dbReference type="NCBI Taxonomy" id="1640652"/>
    <lineage>
        <taxon>Bacteria</taxon>
        <taxon>Bacillati</taxon>
        <taxon>Actinomycetota</taxon>
        <taxon>Actinomycetes</taxon>
        <taxon>Micrococcales</taxon>
        <taxon>Microbacteriaceae</taxon>
        <taxon>Lysinibacter</taxon>
    </lineage>
</organism>
<evidence type="ECO:0000313" key="1">
    <source>
        <dbReference type="EMBL" id="NIH53851.1"/>
    </source>
</evidence>
<sequence>MKKPFKLPKTGRKRFILAIGSLIGVGILATSAAFTDNAYLNLGGAAGLGDASPYSIALVDASNKVVQAKPLAGNKAAAVNWPITNADKMVPGSTVSTAITVFNNSKNADSTLKVTVGKLNGDGKVGTAPNITQFLRFTATAKIGAGADIPLFTNATAETATANLGASNILNARGIVAQQDGATYIPGGVPTSKAVVTLTITYLDVPETVNYNGGQSGLQLIFDGTTT</sequence>
<gene>
    <name evidence="1" type="ORF">FHX76_001719</name>
</gene>
<protein>
    <recommendedName>
        <fullName evidence="3">Camelysin metallo-endopeptidase</fullName>
    </recommendedName>
</protein>
<dbReference type="Proteomes" id="UP000541033">
    <property type="component" value="Unassembled WGS sequence"/>
</dbReference>
<keyword evidence="2" id="KW-1185">Reference proteome</keyword>